<evidence type="ECO:0000313" key="2">
    <source>
        <dbReference type="EMBL" id="UGS28410.1"/>
    </source>
</evidence>
<accession>A0ABY3RZ86</accession>
<sequence length="145" mass="14732">MILGDRGSAALEFIAVGTILLVPVAYLVVALGVVQDQLLGVQSAARHTARLVSTAAGAEEAQERADRVMATAVVEYGIDPEAVQVFVTCIPAGASCPSAGATVIVTVGTRVALPLIPPFLGGDFPTGIPIEASAAYKVSRTWGSG</sequence>
<dbReference type="Proteomes" id="UP001199642">
    <property type="component" value="Chromosome"/>
</dbReference>
<protein>
    <submittedName>
        <fullName evidence="2">TadE family protein</fullName>
    </submittedName>
</protein>
<keyword evidence="1" id="KW-0812">Transmembrane</keyword>
<dbReference type="EMBL" id="CP082781">
    <property type="protein sequence ID" value="UGS28410.1"/>
    <property type="molecule type" value="Genomic_DNA"/>
</dbReference>
<reference evidence="2 3" key="1">
    <citation type="submission" date="2023-01" db="EMBL/GenBank/DDBJ databases">
        <title>Characterization of estradiol degrading bacteria Microbacterium sp. MZT7 and reveal degrading genes through genome analysis.</title>
        <authorList>
            <person name="Hao P."/>
            <person name="Gao Y."/>
        </authorList>
    </citation>
    <scope>NUCLEOTIDE SEQUENCE [LARGE SCALE GENOMIC DNA]</scope>
    <source>
        <strain evidence="2 3">MZT7</strain>
    </source>
</reference>
<evidence type="ECO:0000313" key="3">
    <source>
        <dbReference type="Proteomes" id="UP001199642"/>
    </source>
</evidence>
<organism evidence="2 3">
    <name type="scientific">Microbacterium resistens</name>
    <dbReference type="NCBI Taxonomy" id="156977"/>
    <lineage>
        <taxon>Bacteria</taxon>
        <taxon>Bacillati</taxon>
        <taxon>Actinomycetota</taxon>
        <taxon>Actinomycetes</taxon>
        <taxon>Micrococcales</taxon>
        <taxon>Microbacteriaceae</taxon>
        <taxon>Microbacterium</taxon>
    </lineage>
</organism>
<feature type="transmembrane region" description="Helical" evidence="1">
    <location>
        <begin position="13"/>
        <end position="34"/>
    </location>
</feature>
<evidence type="ECO:0000256" key="1">
    <source>
        <dbReference type="SAM" id="Phobius"/>
    </source>
</evidence>
<keyword evidence="3" id="KW-1185">Reference proteome</keyword>
<name>A0ABY3RZ86_9MICO</name>
<keyword evidence="1" id="KW-1133">Transmembrane helix</keyword>
<gene>
    <name evidence="2" type="ORF">K8F61_01655</name>
</gene>
<proteinExistence type="predicted"/>
<keyword evidence="1" id="KW-0472">Membrane</keyword>